<feature type="compositionally biased region" description="Low complexity" evidence="7">
    <location>
        <begin position="538"/>
        <end position="551"/>
    </location>
</feature>
<keyword evidence="4" id="KW-0805">Transcription regulation</keyword>
<dbReference type="GO" id="GO:0008270">
    <property type="term" value="F:zinc ion binding"/>
    <property type="evidence" value="ECO:0007669"/>
    <property type="project" value="UniProtKB-KW"/>
</dbReference>
<feature type="region of interest" description="Disordered" evidence="7">
    <location>
        <begin position="490"/>
        <end position="564"/>
    </location>
</feature>
<feature type="region of interest" description="Disordered" evidence="7">
    <location>
        <begin position="228"/>
        <end position="253"/>
    </location>
</feature>
<dbReference type="PROSITE" id="PS50016">
    <property type="entry name" value="ZF_PHD_2"/>
    <property type="match status" value="1"/>
</dbReference>
<dbReference type="AlphaFoldDB" id="A0A453LMI5"/>
<reference evidence="10" key="1">
    <citation type="journal article" date="2014" name="Science">
        <title>Ancient hybridizations among the ancestral genomes of bread wheat.</title>
        <authorList>
            <consortium name="International Wheat Genome Sequencing Consortium,"/>
            <person name="Marcussen T."/>
            <person name="Sandve S.R."/>
            <person name="Heier L."/>
            <person name="Spannagl M."/>
            <person name="Pfeifer M."/>
            <person name="Jakobsen K.S."/>
            <person name="Wulff B.B."/>
            <person name="Steuernagel B."/>
            <person name="Mayer K.F."/>
            <person name="Olsen O.A."/>
        </authorList>
    </citation>
    <scope>NUCLEOTIDE SEQUENCE [LARGE SCALE GENOMIC DNA]</scope>
    <source>
        <strain evidence="10">cv. AL8/78</strain>
    </source>
</reference>
<dbReference type="Proteomes" id="UP000015105">
    <property type="component" value="Chromosome 5D"/>
</dbReference>
<feature type="domain" description="PHD-type" evidence="8">
    <location>
        <begin position="151"/>
        <end position="202"/>
    </location>
</feature>
<feature type="compositionally biased region" description="Polar residues" evidence="7">
    <location>
        <begin position="323"/>
        <end position="347"/>
    </location>
</feature>
<evidence type="ECO:0000259" key="8">
    <source>
        <dbReference type="PROSITE" id="PS50016"/>
    </source>
</evidence>
<feature type="compositionally biased region" description="Basic and acidic residues" evidence="7">
    <location>
        <begin position="490"/>
        <end position="521"/>
    </location>
</feature>
<dbReference type="InterPro" id="IPR019787">
    <property type="entry name" value="Znf_PHD-finger"/>
</dbReference>
<feature type="region of interest" description="Disordered" evidence="7">
    <location>
        <begin position="275"/>
        <end position="296"/>
    </location>
</feature>
<keyword evidence="5" id="KW-0804">Transcription</keyword>
<feature type="compositionally biased region" description="Basic and acidic residues" evidence="7">
    <location>
        <begin position="116"/>
        <end position="127"/>
    </location>
</feature>
<feature type="region of interest" description="Disordered" evidence="7">
    <location>
        <begin position="313"/>
        <end position="352"/>
    </location>
</feature>
<reference evidence="9" key="4">
    <citation type="submission" date="2019-03" db="UniProtKB">
        <authorList>
            <consortium name="EnsemblPlants"/>
        </authorList>
    </citation>
    <scope>IDENTIFICATION</scope>
</reference>
<reference evidence="9" key="3">
    <citation type="journal article" date="2017" name="Nature">
        <title>Genome sequence of the progenitor of the wheat D genome Aegilops tauschii.</title>
        <authorList>
            <person name="Luo M.C."/>
            <person name="Gu Y.Q."/>
            <person name="Puiu D."/>
            <person name="Wang H."/>
            <person name="Twardziok S.O."/>
            <person name="Deal K.R."/>
            <person name="Huo N."/>
            <person name="Zhu T."/>
            <person name="Wang L."/>
            <person name="Wang Y."/>
            <person name="McGuire P.E."/>
            <person name="Liu S."/>
            <person name="Long H."/>
            <person name="Ramasamy R.K."/>
            <person name="Rodriguez J.C."/>
            <person name="Van S.L."/>
            <person name="Yuan L."/>
            <person name="Wang Z."/>
            <person name="Xia Z."/>
            <person name="Xiao L."/>
            <person name="Anderson O.D."/>
            <person name="Ouyang S."/>
            <person name="Liang Y."/>
            <person name="Zimin A.V."/>
            <person name="Pertea G."/>
            <person name="Qi P."/>
            <person name="Bennetzen J.L."/>
            <person name="Dai X."/>
            <person name="Dawson M.W."/>
            <person name="Muller H.G."/>
            <person name="Kugler K."/>
            <person name="Rivarola-Duarte L."/>
            <person name="Spannagl M."/>
            <person name="Mayer K.F.X."/>
            <person name="Lu F.H."/>
            <person name="Bevan M.W."/>
            <person name="Leroy P."/>
            <person name="Li P."/>
            <person name="You F.M."/>
            <person name="Sun Q."/>
            <person name="Liu Z."/>
            <person name="Lyons E."/>
            <person name="Wicker T."/>
            <person name="Salzberg S.L."/>
            <person name="Devos K.M."/>
            <person name="Dvorak J."/>
        </authorList>
    </citation>
    <scope>NUCLEOTIDE SEQUENCE [LARGE SCALE GENOMIC DNA]</scope>
    <source>
        <strain evidence="9">cv. AL8/78</strain>
    </source>
</reference>
<evidence type="ECO:0000256" key="3">
    <source>
        <dbReference type="ARBA" id="ARBA00022833"/>
    </source>
</evidence>
<feature type="region of interest" description="Disordered" evidence="7">
    <location>
        <begin position="1"/>
        <end position="128"/>
    </location>
</feature>
<feature type="compositionally biased region" description="Low complexity" evidence="7">
    <location>
        <begin position="378"/>
        <end position="388"/>
    </location>
</feature>
<dbReference type="InterPro" id="IPR049914">
    <property type="entry name" value="PHD1-3/5-6"/>
</dbReference>
<sequence>MKLRGSRVKQADSGSPGTFSAPVRKKRGTRAPPSSRCLRGKKDDNDNVMSSDDAITEEDFAASPSSRKAKEQNHGEIAVGSSADPTGQSVSVNEARENSRALKNTSNVQTTTVKKTTAEDKTSRAIMDDVFNAEMDSTSSDDESAEEVEDVKVCDICGDVGDEVKLAVCNRCNDGAEHTYCMRDMMEKVPDGEWFCEECQTEVEYEKEKLEKPQVKLVTSKEESVQGKISKPFNDANSRSPCENEVEDETVGRQERNEANQGIDMVEDAKIPPVAKQNIPEPGGLSMESYSRKGIPLPRESSFRLDIEKGKQPTPQVPILLGSNASKNQAPPLNGQLSKSTSFNSSKVPKVKQLVNEVPQKTKTLKDQLSCSMRKEGPTSFSTKSASFKKPKTCEPANKAKSSIIPPAEELSVMNLPVSRNVSNDRGTSILGCPSITGPLAFPVQSKAESAAQRLTTGSNMSASSNSGHFTQFCGVDKLGLSAMKPLSERNLKDASAKRNKMSEATEKATSRLADQSDRILKCGPYHDPVYRPKDMSSGRSVPSSSTISSDPMDKSSRGFSPVDKTIVSTVPELDYIWQYDIFPS</sequence>
<evidence type="ECO:0000256" key="2">
    <source>
        <dbReference type="ARBA" id="ARBA00022771"/>
    </source>
</evidence>
<dbReference type="SUPFAM" id="SSF57903">
    <property type="entry name" value="FYVE/PHD zinc finger"/>
    <property type="match status" value="1"/>
</dbReference>
<evidence type="ECO:0000256" key="4">
    <source>
        <dbReference type="ARBA" id="ARBA00023015"/>
    </source>
</evidence>
<protein>
    <recommendedName>
        <fullName evidence="8">PHD-type domain-containing protein</fullName>
    </recommendedName>
</protein>
<dbReference type="GO" id="GO:0034244">
    <property type="term" value="P:negative regulation of transcription elongation by RNA polymerase II"/>
    <property type="evidence" value="ECO:0007669"/>
    <property type="project" value="InterPro"/>
</dbReference>
<dbReference type="EnsemblPlants" id="AET5Gv20840800.23">
    <property type="protein sequence ID" value="AET5Gv20840800.23"/>
    <property type="gene ID" value="AET5Gv20840800"/>
</dbReference>
<feature type="compositionally biased region" description="Polar residues" evidence="7">
    <location>
        <begin position="101"/>
        <end position="115"/>
    </location>
</feature>
<reference evidence="9" key="5">
    <citation type="journal article" date="2021" name="G3 (Bethesda)">
        <title>Aegilops tauschii genome assembly Aet v5.0 features greater sequence contiguity and improved annotation.</title>
        <authorList>
            <person name="Wang L."/>
            <person name="Zhu T."/>
            <person name="Rodriguez J.C."/>
            <person name="Deal K.R."/>
            <person name="Dubcovsky J."/>
            <person name="McGuire P.E."/>
            <person name="Lux T."/>
            <person name="Spannagl M."/>
            <person name="Mayer K.F.X."/>
            <person name="Baldrich P."/>
            <person name="Meyers B.C."/>
            <person name="Huo N."/>
            <person name="Gu Y.Q."/>
            <person name="Zhou H."/>
            <person name="Devos K.M."/>
            <person name="Bennetzen J.L."/>
            <person name="Unver T."/>
            <person name="Budak H."/>
            <person name="Gulick P.J."/>
            <person name="Galiba G."/>
            <person name="Kalapos B."/>
            <person name="Nelson D.R."/>
            <person name="Li P."/>
            <person name="You F.M."/>
            <person name="Luo M.C."/>
            <person name="Dvorak J."/>
        </authorList>
    </citation>
    <scope>NUCLEOTIDE SEQUENCE [LARGE SCALE GENOMIC DNA]</scope>
    <source>
        <strain evidence="9">cv. AL8/78</strain>
    </source>
</reference>
<dbReference type="SMART" id="SM00249">
    <property type="entry name" value="PHD"/>
    <property type="match status" value="1"/>
</dbReference>
<name>A0A453LMI5_AEGTS</name>
<dbReference type="PANTHER" id="PTHR33304:SF61">
    <property type="entry name" value="RING_FYVE_PHD ZINC FINGER SUPERFAMILY PROTEIN"/>
    <property type="match status" value="1"/>
</dbReference>
<proteinExistence type="predicted"/>
<dbReference type="Gene3D" id="3.30.40.10">
    <property type="entry name" value="Zinc/RING finger domain, C3HC4 (zinc finger)"/>
    <property type="match status" value="1"/>
</dbReference>
<keyword evidence="2 6" id="KW-0863">Zinc-finger</keyword>
<evidence type="ECO:0000256" key="1">
    <source>
        <dbReference type="ARBA" id="ARBA00022723"/>
    </source>
</evidence>
<dbReference type="InterPro" id="IPR013083">
    <property type="entry name" value="Znf_RING/FYVE/PHD"/>
</dbReference>
<dbReference type="InterPro" id="IPR011011">
    <property type="entry name" value="Znf_FYVE_PHD"/>
</dbReference>
<keyword evidence="3" id="KW-0862">Zinc</keyword>
<evidence type="ECO:0000313" key="10">
    <source>
        <dbReference type="Proteomes" id="UP000015105"/>
    </source>
</evidence>
<evidence type="ECO:0000256" key="7">
    <source>
        <dbReference type="SAM" id="MobiDB-lite"/>
    </source>
</evidence>
<organism evidence="9 10">
    <name type="scientific">Aegilops tauschii subsp. strangulata</name>
    <name type="common">Goatgrass</name>
    <dbReference type="NCBI Taxonomy" id="200361"/>
    <lineage>
        <taxon>Eukaryota</taxon>
        <taxon>Viridiplantae</taxon>
        <taxon>Streptophyta</taxon>
        <taxon>Embryophyta</taxon>
        <taxon>Tracheophyta</taxon>
        <taxon>Spermatophyta</taxon>
        <taxon>Magnoliopsida</taxon>
        <taxon>Liliopsida</taxon>
        <taxon>Poales</taxon>
        <taxon>Poaceae</taxon>
        <taxon>BOP clade</taxon>
        <taxon>Pooideae</taxon>
        <taxon>Triticodae</taxon>
        <taxon>Triticeae</taxon>
        <taxon>Triticinae</taxon>
        <taxon>Aegilops</taxon>
    </lineage>
</organism>
<keyword evidence="1" id="KW-0479">Metal-binding</keyword>
<feature type="region of interest" description="Disordered" evidence="7">
    <location>
        <begin position="373"/>
        <end position="400"/>
    </location>
</feature>
<keyword evidence="10" id="KW-1185">Reference proteome</keyword>
<dbReference type="InterPro" id="IPR001965">
    <property type="entry name" value="Znf_PHD"/>
</dbReference>
<accession>A0A453LMI5</accession>
<dbReference type="Gramene" id="AET5Gv20840800.23">
    <property type="protein sequence ID" value="AET5Gv20840800.23"/>
    <property type="gene ID" value="AET5Gv20840800"/>
</dbReference>
<evidence type="ECO:0000313" key="9">
    <source>
        <dbReference type="EnsemblPlants" id="AET5Gv20840800.23"/>
    </source>
</evidence>
<feature type="compositionally biased region" description="Polar residues" evidence="7">
    <location>
        <begin position="83"/>
        <end position="92"/>
    </location>
</feature>
<dbReference type="PANTHER" id="PTHR33304">
    <property type="match status" value="1"/>
</dbReference>
<reference evidence="10" key="2">
    <citation type="journal article" date="2017" name="Nat. Plants">
        <title>The Aegilops tauschii genome reveals multiple impacts of transposons.</title>
        <authorList>
            <person name="Zhao G."/>
            <person name="Zou C."/>
            <person name="Li K."/>
            <person name="Wang K."/>
            <person name="Li T."/>
            <person name="Gao L."/>
            <person name="Zhang X."/>
            <person name="Wang H."/>
            <person name="Yang Z."/>
            <person name="Liu X."/>
            <person name="Jiang W."/>
            <person name="Mao L."/>
            <person name="Kong X."/>
            <person name="Jiao Y."/>
            <person name="Jia J."/>
        </authorList>
    </citation>
    <scope>NUCLEOTIDE SEQUENCE [LARGE SCALE GENOMIC DNA]</scope>
    <source>
        <strain evidence="10">cv. AL8/78</strain>
    </source>
</reference>
<evidence type="ECO:0000256" key="6">
    <source>
        <dbReference type="PROSITE-ProRule" id="PRU00146"/>
    </source>
</evidence>
<dbReference type="GO" id="GO:0140566">
    <property type="term" value="F:histone reader activity"/>
    <property type="evidence" value="ECO:0007669"/>
    <property type="project" value="InterPro"/>
</dbReference>
<evidence type="ECO:0000256" key="5">
    <source>
        <dbReference type="ARBA" id="ARBA00023163"/>
    </source>
</evidence>